<dbReference type="AlphaFoldDB" id="A0A1Y2EXP5"/>
<name>A0A1Y2EXP5_PROLT</name>
<feature type="signal peptide" evidence="1">
    <location>
        <begin position="1"/>
        <end position="25"/>
    </location>
</feature>
<feature type="chain" id="PRO_5012508363" evidence="1">
    <location>
        <begin position="26"/>
        <end position="344"/>
    </location>
</feature>
<keyword evidence="3" id="KW-1185">Reference proteome</keyword>
<dbReference type="RefSeq" id="XP_040722654.1">
    <property type="nucleotide sequence ID" value="XM_040871612.1"/>
</dbReference>
<evidence type="ECO:0000313" key="2">
    <source>
        <dbReference type="EMBL" id="ORY76391.1"/>
    </source>
</evidence>
<evidence type="ECO:0000256" key="1">
    <source>
        <dbReference type="SAM" id="SignalP"/>
    </source>
</evidence>
<accession>A0A1Y2EXP5</accession>
<organism evidence="2 3">
    <name type="scientific">Protomyces lactucae-debilis</name>
    <dbReference type="NCBI Taxonomy" id="2754530"/>
    <lineage>
        <taxon>Eukaryota</taxon>
        <taxon>Fungi</taxon>
        <taxon>Dikarya</taxon>
        <taxon>Ascomycota</taxon>
        <taxon>Taphrinomycotina</taxon>
        <taxon>Taphrinomycetes</taxon>
        <taxon>Taphrinales</taxon>
        <taxon>Protomycetaceae</taxon>
        <taxon>Protomyces</taxon>
    </lineage>
</organism>
<reference evidence="2 3" key="1">
    <citation type="submission" date="2016-07" db="EMBL/GenBank/DDBJ databases">
        <title>Pervasive Adenine N6-methylation of Active Genes in Fungi.</title>
        <authorList>
            <consortium name="DOE Joint Genome Institute"/>
            <person name="Mondo S.J."/>
            <person name="Dannebaum R.O."/>
            <person name="Kuo R.C."/>
            <person name="Labutti K."/>
            <person name="Haridas S."/>
            <person name="Kuo A."/>
            <person name="Salamov A."/>
            <person name="Ahrendt S.R."/>
            <person name="Lipzen A."/>
            <person name="Sullivan W."/>
            <person name="Andreopoulos W.B."/>
            <person name="Clum A."/>
            <person name="Lindquist E."/>
            <person name="Daum C."/>
            <person name="Ramamoorthy G.K."/>
            <person name="Gryganskyi A."/>
            <person name="Culley D."/>
            <person name="Magnuson J.K."/>
            <person name="James T.Y."/>
            <person name="O'Malley M.A."/>
            <person name="Stajich J.E."/>
            <person name="Spatafora J.W."/>
            <person name="Visel A."/>
            <person name="Grigoriev I.V."/>
        </authorList>
    </citation>
    <scope>NUCLEOTIDE SEQUENCE [LARGE SCALE GENOMIC DNA]</scope>
    <source>
        <strain evidence="2 3">12-1054</strain>
    </source>
</reference>
<protein>
    <submittedName>
        <fullName evidence="2">Uncharacterized protein</fullName>
    </submittedName>
</protein>
<comment type="caution">
    <text evidence="2">The sequence shown here is derived from an EMBL/GenBank/DDBJ whole genome shotgun (WGS) entry which is preliminary data.</text>
</comment>
<dbReference type="Proteomes" id="UP000193685">
    <property type="component" value="Unassembled WGS sequence"/>
</dbReference>
<gene>
    <name evidence="2" type="ORF">BCR37DRAFT_395319</name>
</gene>
<keyword evidence="1" id="KW-0732">Signal</keyword>
<proteinExistence type="predicted"/>
<sequence length="344" mass="38608">MLAQKSTPSLHPLAWLLCLTWSALTLVLNCSAHKAGKCNGYWLELKIFPLTGHRVSDSDCRYQLKSRWDDETPDASKPWLNNNGQHTYGTFPVRNQSYKLPDNHSRAGYTNCYLIDKDEACPHGEAANKEAENWFQIDPEHNGATLGIFCMFLVSFSKDLGSDLLPNNKRPGTTVDWHDAGKHRDHLCELEYNVLAPVNAYWLTSYPPGTKLVEDECPYELQSAPVDPQGYPVLQKSPQLGSTSSTLCRYIKADPRCKVDPLIRPNDYFQVTGPDGTPQLGIFCVLYYDVSNPRSPSPPIDAYSGTTDQSQYFPIWKYDVSSSSWIQGTSGYMGEADTPYVYPA</sequence>
<dbReference type="EMBL" id="MCFI01000023">
    <property type="protein sequence ID" value="ORY76391.1"/>
    <property type="molecule type" value="Genomic_DNA"/>
</dbReference>
<evidence type="ECO:0000313" key="3">
    <source>
        <dbReference type="Proteomes" id="UP000193685"/>
    </source>
</evidence>
<dbReference type="GeneID" id="63788211"/>